<proteinExistence type="predicted"/>
<keyword evidence="3" id="KW-1185">Reference proteome</keyword>
<evidence type="ECO:0000313" key="3">
    <source>
        <dbReference type="Proteomes" id="UP000886595"/>
    </source>
</evidence>
<dbReference type="PANTHER" id="PTHR13690">
    <property type="entry name" value="TRANSCRIPTION FACTOR POSF21-RELATED"/>
    <property type="match status" value="1"/>
</dbReference>
<protein>
    <recommendedName>
        <fullName evidence="1">BZIP domain-containing protein</fullName>
    </recommendedName>
</protein>
<evidence type="ECO:0000259" key="1">
    <source>
        <dbReference type="SMART" id="SM00338"/>
    </source>
</evidence>
<dbReference type="PANTHER" id="PTHR13690:SF159">
    <property type="entry name" value="BZIP TRANSCRIPTION FACTOR 30"/>
    <property type="match status" value="1"/>
</dbReference>
<name>A0A8X7VJH3_BRACI</name>
<dbReference type="OrthoDB" id="1435597at2759"/>
<dbReference type="EMBL" id="JAAMPC010000005">
    <property type="protein sequence ID" value="KAG2312500.1"/>
    <property type="molecule type" value="Genomic_DNA"/>
</dbReference>
<gene>
    <name evidence="2" type="ORF">Bca52824_024057</name>
</gene>
<feature type="domain" description="BZIP" evidence="1">
    <location>
        <begin position="14"/>
        <end position="66"/>
    </location>
</feature>
<accession>A0A8X7VJH3</accession>
<dbReference type="GO" id="GO:0003700">
    <property type="term" value="F:DNA-binding transcription factor activity"/>
    <property type="evidence" value="ECO:0007669"/>
    <property type="project" value="InterPro"/>
</dbReference>
<dbReference type="SMART" id="SM00338">
    <property type="entry name" value="BRLZ"/>
    <property type="match status" value="1"/>
</dbReference>
<sequence length="147" mass="17075">MEGFNGSLAEYMLKGTEKLHAKERKAQYTAELEHKVSFLQTEATTLLAQLRHLQRDLMGLHNQNSELRFRLQAMEQQLQLLTVLVLYLNSLKPSHIWFSVGLVLYIWADDECDTDHQNRDKRPLVKNDKPHVEDYLNTTSNIPSQAI</sequence>
<dbReference type="AlphaFoldDB" id="A0A8X7VJH3"/>
<dbReference type="GO" id="GO:0005634">
    <property type="term" value="C:nucleus"/>
    <property type="evidence" value="ECO:0007669"/>
    <property type="project" value="TreeGrafter"/>
</dbReference>
<dbReference type="Proteomes" id="UP000886595">
    <property type="component" value="Unassembled WGS sequence"/>
</dbReference>
<reference evidence="2 3" key="1">
    <citation type="submission" date="2020-02" db="EMBL/GenBank/DDBJ databases">
        <authorList>
            <person name="Ma Q."/>
            <person name="Huang Y."/>
            <person name="Song X."/>
            <person name="Pei D."/>
        </authorList>
    </citation>
    <scope>NUCLEOTIDE SEQUENCE [LARGE SCALE GENOMIC DNA]</scope>
    <source>
        <strain evidence="2">Sxm20200214</strain>
        <tissue evidence="2">Leaf</tissue>
    </source>
</reference>
<comment type="caution">
    <text evidence="2">The sequence shown here is derived from an EMBL/GenBank/DDBJ whole genome shotgun (WGS) entry which is preliminary data.</text>
</comment>
<organism evidence="2 3">
    <name type="scientific">Brassica carinata</name>
    <name type="common">Ethiopian mustard</name>
    <name type="synonym">Abyssinian cabbage</name>
    <dbReference type="NCBI Taxonomy" id="52824"/>
    <lineage>
        <taxon>Eukaryota</taxon>
        <taxon>Viridiplantae</taxon>
        <taxon>Streptophyta</taxon>
        <taxon>Embryophyta</taxon>
        <taxon>Tracheophyta</taxon>
        <taxon>Spermatophyta</taxon>
        <taxon>Magnoliopsida</taxon>
        <taxon>eudicotyledons</taxon>
        <taxon>Gunneridae</taxon>
        <taxon>Pentapetalae</taxon>
        <taxon>rosids</taxon>
        <taxon>malvids</taxon>
        <taxon>Brassicales</taxon>
        <taxon>Brassicaceae</taxon>
        <taxon>Brassiceae</taxon>
        <taxon>Brassica</taxon>
    </lineage>
</organism>
<evidence type="ECO:0000313" key="2">
    <source>
        <dbReference type="EMBL" id="KAG2312500.1"/>
    </source>
</evidence>
<dbReference type="InterPro" id="IPR004827">
    <property type="entry name" value="bZIP"/>
</dbReference>